<evidence type="ECO:0000256" key="2">
    <source>
        <dbReference type="ARBA" id="ARBA00006024"/>
    </source>
</evidence>
<dbReference type="FunFam" id="2.70.150.10:FF:000020">
    <property type="entry name" value="Copper-exporting P-type ATPase A"/>
    <property type="match status" value="1"/>
</dbReference>
<evidence type="ECO:0000256" key="9">
    <source>
        <dbReference type="ARBA" id="ARBA00022989"/>
    </source>
</evidence>
<evidence type="ECO:0000256" key="10">
    <source>
        <dbReference type="ARBA" id="ARBA00023136"/>
    </source>
</evidence>
<evidence type="ECO:0000256" key="11">
    <source>
        <dbReference type="RuleBase" id="RU362081"/>
    </source>
</evidence>
<evidence type="ECO:0000256" key="4">
    <source>
        <dbReference type="ARBA" id="ARBA00022692"/>
    </source>
</evidence>
<dbReference type="Proteomes" id="UP000220102">
    <property type="component" value="Unassembled WGS sequence"/>
</dbReference>
<dbReference type="OrthoDB" id="1521937at2"/>
<dbReference type="SFLD" id="SFLDF00027">
    <property type="entry name" value="p-type_atpase"/>
    <property type="match status" value="1"/>
</dbReference>
<dbReference type="InterPro" id="IPR001757">
    <property type="entry name" value="P_typ_ATPase"/>
</dbReference>
<comment type="caution">
    <text evidence="13">The sequence shown here is derived from an EMBL/GenBank/DDBJ whole genome shotgun (WGS) entry which is preliminary data.</text>
</comment>
<feature type="transmembrane region" description="Helical" evidence="11">
    <location>
        <begin position="254"/>
        <end position="276"/>
    </location>
</feature>
<dbReference type="SUPFAM" id="SSF81665">
    <property type="entry name" value="Calcium ATPase, transmembrane domain M"/>
    <property type="match status" value="1"/>
</dbReference>
<dbReference type="GO" id="GO:0005507">
    <property type="term" value="F:copper ion binding"/>
    <property type="evidence" value="ECO:0007669"/>
    <property type="project" value="TreeGrafter"/>
</dbReference>
<dbReference type="SFLD" id="SFLDG00002">
    <property type="entry name" value="C1.7:_P-type_atpase_like"/>
    <property type="match status" value="1"/>
</dbReference>
<feature type="transmembrane region" description="Helical" evidence="11">
    <location>
        <begin position="288"/>
        <end position="316"/>
    </location>
</feature>
<dbReference type="NCBIfam" id="TIGR01494">
    <property type="entry name" value="ATPase_P-type"/>
    <property type="match status" value="1"/>
</dbReference>
<reference evidence="13 14" key="1">
    <citation type="submission" date="2017-10" db="EMBL/GenBank/DDBJ databases">
        <title>Draft genome of Longibacter Salinarum.</title>
        <authorList>
            <person name="Goh K.M."/>
            <person name="Shamsir M.S."/>
            <person name="Lim S.W."/>
        </authorList>
    </citation>
    <scope>NUCLEOTIDE SEQUENCE [LARGE SCALE GENOMIC DNA]</scope>
    <source>
        <strain evidence="13 14">KCTC 52045</strain>
    </source>
</reference>
<dbReference type="Gene3D" id="2.70.150.10">
    <property type="entry name" value="Calcium-transporting ATPase, cytoplasmic transduction domain A"/>
    <property type="match status" value="1"/>
</dbReference>
<dbReference type="GO" id="GO:0005524">
    <property type="term" value="F:ATP binding"/>
    <property type="evidence" value="ECO:0007669"/>
    <property type="project" value="UniProtKB-UniRule"/>
</dbReference>
<feature type="domain" description="P-type ATPase A" evidence="12">
    <location>
        <begin position="137"/>
        <end position="237"/>
    </location>
</feature>
<dbReference type="SUPFAM" id="SSF56784">
    <property type="entry name" value="HAD-like"/>
    <property type="match status" value="1"/>
</dbReference>
<keyword evidence="6 11" id="KW-0547">Nucleotide-binding</keyword>
<dbReference type="PRINTS" id="PR00119">
    <property type="entry name" value="CATATPASE"/>
</dbReference>
<keyword evidence="7 11" id="KW-0067">ATP-binding</keyword>
<dbReference type="AlphaFoldDB" id="A0A2A8CUE6"/>
<organism evidence="13 14">
    <name type="scientific">Longibacter salinarum</name>
    <dbReference type="NCBI Taxonomy" id="1850348"/>
    <lineage>
        <taxon>Bacteria</taxon>
        <taxon>Pseudomonadati</taxon>
        <taxon>Rhodothermota</taxon>
        <taxon>Rhodothermia</taxon>
        <taxon>Rhodothermales</taxon>
        <taxon>Salisaetaceae</taxon>
        <taxon>Longibacter</taxon>
    </lineage>
</organism>
<dbReference type="PANTHER" id="PTHR43520">
    <property type="entry name" value="ATP7, ISOFORM B"/>
    <property type="match status" value="1"/>
</dbReference>
<evidence type="ECO:0000313" key="13">
    <source>
        <dbReference type="EMBL" id="PEN11498.1"/>
    </source>
</evidence>
<evidence type="ECO:0000256" key="1">
    <source>
        <dbReference type="ARBA" id="ARBA00004651"/>
    </source>
</evidence>
<feature type="transmembrane region" description="Helical" evidence="11">
    <location>
        <begin position="101"/>
        <end position="119"/>
    </location>
</feature>
<dbReference type="Gene3D" id="3.40.1110.10">
    <property type="entry name" value="Calcium-transporting ATPase, cytoplasmic domain N"/>
    <property type="match status" value="1"/>
</dbReference>
<keyword evidence="14" id="KW-1185">Reference proteome</keyword>
<evidence type="ECO:0000256" key="6">
    <source>
        <dbReference type="ARBA" id="ARBA00022741"/>
    </source>
</evidence>
<dbReference type="InterPro" id="IPR023298">
    <property type="entry name" value="ATPase_P-typ_TM_dom_sf"/>
</dbReference>
<dbReference type="GO" id="GO:0005886">
    <property type="term" value="C:plasma membrane"/>
    <property type="evidence" value="ECO:0007669"/>
    <property type="project" value="UniProtKB-SubCell"/>
</dbReference>
<evidence type="ECO:0000256" key="7">
    <source>
        <dbReference type="ARBA" id="ARBA00022840"/>
    </source>
</evidence>
<feature type="transmembrane region" description="Helical" evidence="11">
    <location>
        <begin position="42"/>
        <end position="65"/>
    </location>
</feature>
<gene>
    <name evidence="13" type="ORF">CRI94_15610</name>
</gene>
<evidence type="ECO:0000256" key="8">
    <source>
        <dbReference type="ARBA" id="ARBA00022967"/>
    </source>
</evidence>
<dbReference type="PROSITE" id="PS00154">
    <property type="entry name" value="ATPASE_E1_E2"/>
    <property type="match status" value="1"/>
</dbReference>
<dbReference type="InterPro" id="IPR059000">
    <property type="entry name" value="ATPase_P-type_domA"/>
</dbReference>
<dbReference type="Pfam" id="PF00122">
    <property type="entry name" value="E1-E2_ATPase"/>
    <property type="match status" value="1"/>
</dbReference>
<protein>
    <submittedName>
        <fullName evidence="13">Copper-translocating P-type ATPase</fullName>
    </submittedName>
</protein>
<evidence type="ECO:0000256" key="3">
    <source>
        <dbReference type="ARBA" id="ARBA00022475"/>
    </source>
</evidence>
<dbReference type="SUPFAM" id="SSF81653">
    <property type="entry name" value="Calcium ATPase, transduction domain A"/>
    <property type="match status" value="1"/>
</dbReference>
<dbReference type="InterPro" id="IPR018303">
    <property type="entry name" value="ATPase_P-typ_P_site"/>
</dbReference>
<dbReference type="InterPro" id="IPR027256">
    <property type="entry name" value="P-typ_ATPase_IB"/>
</dbReference>
<evidence type="ECO:0000256" key="5">
    <source>
        <dbReference type="ARBA" id="ARBA00022723"/>
    </source>
</evidence>
<dbReference type="InterPro" id="IPR036412">
    <property type="entry name" value="HAD-like_sf"/>
</dbReference>
<feature type="transmembrane region" description="Helical" evidence="11">
    <location>
        <begin position="77"/>
        <end position="95"/>
    </location>
</feature>
<dbReference type="GO" id="GO:0060003">
    <property type="term" value="P:copper ion export"/>
    <property type="evidence" value="ECO:0007669"/>
    <property type="project" value="UniProtKB-ARBA"/>
</dbReference>
<dbReference type="Pfam" id="PF00702">
    <property type="entry name" value="Hydrolase"/>
    <property type="match status" value="1"/>
</dbReference>
<dbReference type="EMBL" id="PDEQ01000009">
    <property type="protein sequence ID" value="PEN11498.1"/>
    <property type="molecule type" value="Genomic_DNA"/>
</dbReference>
<feature type="transmembrane region" description="Helical" evidence="11">
    <location>
        <begin position="9"/>
        <end position="30"/>
    </location>
</feature>
<dbReference type="PRINTS" id="PR00120">
    <property type="entry name" value="HATPASE"/>
</dbReference>
<dbReference type="InterPro" id="IPR044492">
    <property type="entry name" value="P_typ_ATPase_HD_dom"/>
</dbReference>
<name>A0A2A8CUE6_9BACT</name>
<dbReference type="Gene3D" id="3.40.50.1000">
    <property type="entry name" value="HAD superfamily/HAD-like"/>
    <property type="match status" value="1"/>
</dbReference>
<comment type="similarity">
    <text evidence="2 11">Belongs to the cation transport ATPase (P-type) (TC 3.A.3) family. Type IB subfamily.</text>
</comment>
<evidence type="ECO:0000259" key="12">
    <source>
        <dbReference type="Pfam" id="PF00122"/>
    </source>
</evidence>
<dbReference type="InterPro" id="IPR023214">
    <property type="entry name" value="HAD_sf"/>
</dbReference>
<feature type="transmembrane region" description="Helical" evidence="11">
    <location>
        <begin position="594"/>
        <end position="616"/>
    </location>
</feature>
<keyword evidence="3 11" id="KW-1003">Cell membrane</keyword>
<sequence length="645" mass="68408">MVKDYRRRFFVSLAVTVPILVLSPMIQSFLGWEGALAFPGDIWVLLGLSTVVYSYGGWPFLTGLVDELKEKEPGMMTLVGLAVSVAYIYSAAVALGVAGKMFFWETATLIDLMLVGHWIEMRSVMGASRALEELARLMPNTAHRITESGDTEEIKIADLRPGDRIRVKSGEKIPADGSVIEGRSSINESMLTGESVPVEKTDGDDVIAGSVNGTGSLVVEVTKTGEDSYLNQVISLVREAQASQSRTQNLADRAASWLTLIAITAGGLTFGIWFGAVDETFVFSLERAVTVMVITCPHALGLAIPLVVAVSTGIGAQRGLLIRDRSAFERARDLDTVVFDKTGTLTEGRFGVTDILVFGDASETEVLRLAAAVERHSEHPIAAGVLRSAEDRGIDIPDATDFEAITGKGVHATVEGAEIRVLSPVAAETETDLPEHDAASLGEQGKTVVYVLRGDTPIGALALADVIRSESKEAIQTLHDLGIDVVMLTGDNERVANWVAAEIGVDRVIAEVLPDQKNDVIEELKASGRIVAMTGDGVNDAPALASADVGMAIGAGTDVAAETADIVLVDSDPRDAVNVIRLARSTYQKMVQNLWWATGYNVVAIPLAAGVGVSFGLLLSPAAGAVLMSLSTVIVAVNARFLSLD</sequence>
<dbReference type="InterPro" id="IPR023299">
    <property type="entry name" value="ATPase_P-typ_cyto_dom_N"/>
</dbReference>
<dbReference type="PANTHER" id="PTHR43520:SF8">
    <property type="entry name" value="P-TYPE CU(+) TRANSPORTER"/>
    <property type="match status" value="1"/>
</dbReference>
<dbReference type="NCBIfam" id="TIGR01525">
    <property type="entry name" value="ATPase-IB_hvy"/>
    <property type="match status" value="1"/>
</dbReference>
<dbReference type="NCBIfam" id="TIGR01511">
    <property type="entry name" value="ATPase-IB1_Cu"/>
    <property type="match status" value="1"/>
</dbReference>
<dbReference type="InterPro" id="IPR008250">
    <property type="entry name" value="ATPase_P-typ_transduc_dom_A_sf"/>
</dbReference>
<keyword evidence="4 11" id="KW-0812">Transmembrane</keyword>
<comment type="subcellular location">
    <subcellularLocation>
        <location evidence="1">Cell membrane</location>
        <topology evidence="1">Multi-pass membrane protein</topology>
    </subcellularLocation>
</comment>
<keyword evidence="8" id="KW-1278">Translocase</keyword>
<accession>A0A2A8CUE6</accession>
<evidence type="ECO:0000313" key="14">
    <source>
        <dbReference type="Proteomes" id="UP000220102"/>
    </source>
</evidence>
<dbReference type="GO" id="GO:0016887">
    <property type="term" value="F:ATP hydrolysis activity"/>
    <property type="evidence" value="ECO:0007669"/>
    <property type="project" value="InterPro"/>
</dbReference>
<keyword evidence="5 11" id="KW-0479">Metal-binding</keyword>
<keyword evidence="9 11" id="KW-1133">Transmembrane helix</keyword>
<dbReference type="GO" id="GO:0055070">
    <property type="term" value="P:copper ion homeostasis"/>
    <property type="evidence" value="ECO:0007669"/>
    <property type="project" value="TreeGrafter"/>
</dbReference>
<keyword evidence="10 11" id="KW-0472">Membrane</keyword>
<dbReference type="GO" id="GO:0043682">
    <property type="term" value="F:P-type divalent copper transporter activity"/>
    <property type="evidence" value="ECO:0007669"/>
    <property type="project" value="TreeGrafter"/>
</dbReference>
<dbReference type="SFLD" id="SFLDS00003">
    <property type="entry name" value="Haloacid_Dehalogenase"/>
    <property type="match status" value="1"/>
</dbReference>
<feature type="transmembrane region" description="Helical" evidence="11">
    <location>
        <begin position="622"/>
        <end position="642"/>
    </location>
</feature>
<proteinExistence type="inferred from homology"/>